<evidence type="ECO:0000313" key="2">
    <source>
        <dbReference type="Proteomes" id="UP001500466"/>
    </source>
</evidence>
<protein>
    <submittedName>
        <fullName evidence="1">Uncharacterized protein</fullName>
    </submittedName>
</protein>
<reference evidence="2" key="1">
    <citation type="journal article" date="2019" name="Int. J. Syst. Evol. Microbiol.">
        <title>The Global Catalogue of Microorganisms (GCM) 10K type strain sequencing project: providing services to taxonomists for standard genome sequencing and annotation.</title>
        <authorList>
            <consortium name="The Broad Institute Genomics Platform"/>
            <consortium name="The Broad Institute Genome Sequencing Center for Infectious Disease"/>
            <person name="Wu L."/>
            <person name="Ma J."/>
        </authorList>
    </citation>
    <scope>NUCLEOTIDE SEQUENCE [LARGE SCALE GENOMIC DNA]</scope>
    <source>
        <strain evidence="2">JCM 17986</strain>
    </source>
</reference>
<organism evidence="1 2">
    <name type="scientific">Yinghuangia aomiensis</name>
    <dbReference type="NCBI Taxonomy" id="676205"/>
    <lineage>
        <taxon>Bacteria</taxon>
        <taxon>Bacillati</taxon>
        <taxon>Actinomycetota</taxon>
        <taxon>Actinomycetes</taxon>
        <taxon>Kitasatosporales</taxon>
        <taxon>Streptomycetaceae</taxon>
        <taxon>Yinghuangia</taxon>
    </lineage>
</organism>
<dbReference type="InterPro" id="IPR041966">
    <property type="entry name" value="LOTUS-like"/>
</dbReference>
<name>A0ABP9IEH7_9ACTN</name>
<dbReference type="Gene3D" id="3.30.420.610">
    <property type="entry name" value="LOTUS domain-like"/>
    <property type="match status" value="1"/>
</dbReference>
<evidence type="ECO:0000313" key="1">
    <source>
        <dbReference type="EMBL" id="GAA4996154.1"/>
    </source>
</evidence>
<comment type="caution">
    <text evidence="1">The sequence shown here is derived from an EMBL/GenBank/DDBJ whole genome shotgun (WGS) entry which is preliminary data.</text>
</comment>
<dbReference type="RefSeq" id="WP_345680957.1">
    <property type="nucleotide sequence ID" value="NZ_BAABHS010000060.1"/>
</dbReference>
<dbReference type="CDD" id="cd10146">
    <property type="entry name" value="LabA_like_C"/>
    <property type="match status" value="1"/>
</dbReference>
<accession>A0ABP9IEH7</accession>
<proteinExistence type="predicted"/>
<sequence length="233" mass="25255">MPHVLESEGWAAGRKFGLVPIHRSIPPVDITAPSLVHALVEAPDKGRVEAASGDKGWSRLASVGHIIIKQRSDFDAQTDRHTKLSELFTFTGLFEIPRQVPGDGKPAVVYARDNHRAKLAPEGERRQATVQADETVGAEVEPPRLRRIVLPRPGARSQLAVAVPWLRARQACRRGPAHVVRAWSLPCNSRRCQLSSTASTRQGVSASARASVNMANFVCGIDVQGSDARSGDI</sequence>
<dbReference type="EMBL" id="BAABHS010000060">
    <property type="protein sequence ID" value="GAA4996154.1"/>
    <property type="molecule type" value="Genomic_DNA"/>
</dbReference>
<dbReference type="Proteomes" id="UP001500466">
    <property type="component" value="Unassembled WGS sequence"/>
</dbReference>
<keyword evidence="2" id="KW-1185">Reference proteome</keyword>
<gene>
    <name evidence="1" type="ORF">GCM10023205_81620</name>
</gene>